<dbReference type="HOGENOM" id="CLU_036838_5_0_9"/>
<evidence type="ECO:0000256" key="1">
    <source>
        <dbReference type="ARBA" id="ARBA00022801"/>
    </source>
</evidence>
<dbReference type="InterPro" id="IPR036452">
    <property type="entry name" value="Ribo_hydro-like"/>
</dbReference>
<dbReference type="AlphaFoldDB" id="A0A0E2HAN7"/>
<gene>
    <name evidence="4" type="ORF">HMPREF1090_02251</name>
</gene>
<dbReference type="PATRIC" id="fig|999408.3.peg.2418"/>
<keyword evidence="1" id="KW-0378">Hydrolase</keyword>
<dbReference type="GeneID" id="57960790"/>
<dbReference type="GO" id="GO:0006152">
    <property type="term" value="P:purine nucleoside catabolic process"/>
    <property type="evidence" value="ECO:0007669"/>
    <property type="project" value="TreeGrafter"/>
</dbReference>
<name>A0A0E2HAN7_9FIRM</name>
<dbReference type="Gene3D" id="3.90.245.10">
    <property type="entry name" value="Ribonucleoside hydrolase-like"/>
    <property type="match status" value="1"/>
</dbReference>
<dbReference type="Proteomes" id="UP000013085">
    <property type="component" value="Unassembled WGS sequence"/>
</dbReference>
<organism evidence="4 5">
    <name type="scientific">[Clostridium] clostridioforme 90A8</name>
    <dbReference type="NCBI Taxonomy" id="999408"/>
    <lineage>
        <taxon>Bacteria</taxon>
        <taxon>Bacillati</taxon>
        <taxon>Bacillota</taxon>
        <taxon>Clostridia</taxon>
        <taxon>Lachnospirales</taxon>
        <taxon>Lachnospiraceae</taxon>
        <taxon>Enterocloster</taxon>
    </lineage>
</organism>
<evidence type="ECO:0000256" key="2">
    <source>
        <dbReference type="ARBA" id="ARBA00023295"/>
    </source>
</evidence>
<comment type="caution">
    <text evidence="4">The sequence shown here is derived from an EMBL/GenBank/DDBJ whole genome shotgun (WGS) entry which is preliminary data.</text>
</comment>
<proteinExistence type="predicted"/>
<accession>A0A0E2HAN7</accession>
<keyword evidence="2" id="KW-0326">Glycosidase</keyword>
<sequence length="309" mass="34731">MKKIVFDCDNTFGIKNCDVDDGLALMYLLGSREAEFLGVTSTYGNSSLDVVQAVNLRMLEELGRRDIPVKRGGEKRGCYQSEAAGFLAEMADRHPGELSILATGSLTNLRGAYERDRYFFEKVKEIVLMGGITSPLVFDKKVMNELNFSCDPPATRTVLTKGRNVSIMTGNNCLKVLFTKQEYRERFSGKENRAAAYIMEKTDYWFGYNDEDYGIPGFYNWDVTAAAYLMHPELFEDDVKCLRVSEQDLETGYLGMDGDGMRDGAAAGKKGERCTCNLPVIREPEAFKDNIYETWLSVPGIRTGVCRQN</sequence>
<dbReference type="EMBL" id="AGYR01000023">
    <property type="protein sequence ID" value="ENZ15191.1"/>
    <property type="molecule type" value="Genomic_DNA"/>
</dbReference>
<protein>
    <recommendedName>
        <fullName evidence="3">Inosine/uridine-preferring nucleoside hydrolase domain-containing protein</fullName>
    </recommendedName>
</protein>
<dbReference type="InterPro" id="IPR023186">
    <property type="entry name" value="IUNH"/>
</dbReference>
<dbReference type="PANTHER" id="PTHR12304:SF4">
    <property type="entry name" value="URIDINE NUCLEOSIDASE"/>
    <property type="match status" value="1"/>
</dbReference>
<dbReference type="SUPFAM" id="SSF53590">
    <property type="entry name" value="Nucleoside hydrolase"/>
    <property type="match status" value="1"/>
</dbReference>
<dbReference type="GO" id="GO:0005829">
    <property type="term" value="C:cytosol"/>
    <property type="evidence" value="ECO:0007669"/>
    <property type="project" value="TreeGrafter"/>
</dbReference>
<evidence type="ECO:0000259" key="3">
    <source>
        <dbReference type="Pfam" id="PF01156"/>
    </source>
</evidence>
<dbReference type="RefSeq" id="WP_002588435.1">
    <property type="nucleotide sequence ID" value="NZ_KB851020.1"/>
</dbReference>
<dbReference type="GO" id="GO:0008477">
    <property type="term" value="F:purine nucleosidase activity"/>
    <property type="evidence" value="ECO:0007669"/>
    <property type="project" value="TreeGrafter"/>
</dbReference>
<dbReference type="PANTHER" id="PTHR12304">
    <property type="entry name" value="INOSINE-URIDINE PREFERRING NUCLEOSIDE HYDROLASE"/>
    <property type="match status" value="1"/>
</dbReference>
<dbReference type="Pfam" id="PF01156">
    <property type="entry name" value="IU_nuc_hydro"/>
    <property type="match status" value="1"/>
</dbReference>
<dbReference type="InterPro" id="IPR001910">
    <property type="entry name" value="Inosine/uridine_hydrolase_dom"/>
</dbReference>
<evidence type="ECO:0000313" key="4">
    <source>
        <dbReference type="EMBL" id="ENZ15191.1"/>
    </source>
</evidence>
<evidence type="ECO:0000313" key="5">
    <source>
        <dbReference type="Proteomes" id="UP000013085"/>
    </source>
</evidence>
<feature type="domain" description="Inosine/uridine-preferring nucleoside hydrolase" evidence="3">
    <location>
        <begin position="4"/>
        <end position="258"/>
    </location>
</feature>
<reference evidence="4 5" key="1">
    <citation type="submission" date="2013-01" db="EMBL/GenBank/DDBJ databases">
        <title>The Genome Sequence of Clostridium clostridioforme 90A8.</title>
        <authorList>
            <consortium name="The Broad Institute Genome Sequencing Platform"/>
            <person name="Earl A."/>
            <person name="Ward D."/>
            <person name="Feldgarden M."/>
            <person name="Gevers D."/>
            <person name="Courvalin P."/>
            <person name="Lambert T."/>
            <person name="Walker B."/>
            <person name="Young S.K."/>
            <person name="Zeng Q."/>
            <person name="Gargeya S."/>
            <person name="Fitzgerald M."/>
            <person name="Haas B."/>
            <person name="Abouelleil A."/>
            <person name="Alvarado L."/>
            <person name="Arachchi H.M."/>
            <person name="Berlin A.M."/>
            <person name="Chapman S.B."/>
            <person name="Dewar J."/>
            <person name="Goldberg J."/>
            <person name="Griggs A."/>
            <person name="Gujja S."/>
            <person name="Hansen M."/>
            <person name="Howarth C."/>
            <person name="Imamovic A."/>
            <person name="Larimer J."/>
            <person name="McCowan C."/>
            <person name="Murphy C."/>
            <person name="Neiman D."/>
            <person name="Pearson M."/>
            <person name="Priest M."/>
            <person name="Roberts A."/>
            <person name="Saif S."/>
            <person name="Shea T."/>
            <person name="Sisk P."/>
            <person name="Sykes S."/>
            <person name="Wortman J."/>
            <person name="Nusbaum C."/>
            <person name="Birren B."/>
        </authorList>
    </citation>
    <scope>NUCLEOTIDE SEQUENCE [LARGE SCALE GENOMIC DNA]</scope>
    <source>
        <strain evidence="4 5">90A8</strain>
    </source>
</reference>